<proteinExistence type="predicted"/>
<keyword evidence="3" id="KW-1185">Reference proteome</keyword>
<evidence type="ECO:0000313" key="2">
    <source>
        <dbReference type="EMBL" id="KAF8914391.1"/>
    </source>
</evidence>
<evidence type="ECO:0000313" key="3">
    <source>
        <dbReference type="Proteomes" id="UP000724874"/>
    </source>
</evidence>
<sequence>MTSWYKHWNHWPCLPADNVFEPIPPEVMASIAGNAPLSIKRAALTWYGLLAIRGDVGFEYATRKHVLIKEVSLESSIDNPGKVSTKIVCELEVTPDMCDEGGILSPWSLYSLIDEGSAISLLLMRMVEAGEGGEHLSIGVSQTMNIFFHHLAPGPGSKITLISRSISTRGDVGCCKCEIWDTGKHRLIVTGTQMQMMPSEGREPQKESSSRQDLQKARL</sequence>
<evidence type="ECO:0008006" key="4">
    <source>
        <dbReference type="Google" id="ProtNLM"/>
    </source>
</evidence>
<dbReference type="OrthoDB" id="2831072at2759"/>
<accession>A0A9P5P3R7</accession>
<dbReference type="Gene3D" id="3.10.129.10">
    <property type="entry name" value="Hotdog Thioesterase"/>
    <property type="match status" value="1"/>
</dbReference>
<dbReference type="SUPFAM" id="SSF54637">
    <property type="entry name" value="Thioesterase/thiol ester dehydrase-isomerase"/>
    <property type="match status" value="1"/>
</dbReference>
<comment type="caution">
    <text evidence="2">The sequence shown here is derived from an EMBL/GenBank/DDBJ whole genome shotgun (WGS) entry which is preliminary data.</text>
</comment>
<feature type="region of interest" description="Disordered" evidence="1">
    <location>
        <begin position="195"/>
        <end position="219"/>
    </location>
</feature>
<gene>
    <name evidence="2" type="ORF">CPB84DRAFT_86567</name>
</gene>
<name>A0A9P5P3R7_GYMJU</name>
<dbReference type="InterPro" id="IPR029069">
    <property type="entry name" value="HotDog_dom_sf"/>
</dbReference>
<protein>
    <recommendedName>
        <fullName evidence="4">Thioesterase domain-containing protein</fullName>
    </recommendedName>
</protein>
<evidence type="ECO:0000256" key="1">
    <source>
        <dbReference type="SAM" id="MobiDB-lite"/>
    </source>
</evidence>
<feature type="compositionally biased region" description="Basic and acidic residues" evidence="1">
    <location>
        <begin position="200"/>
        <end position="219"/>
    </location>
</feature>
<dbReference type="CDD" id="cd03440">
    <property type="entry name" value="hot_dog"/>
    <property type="match status" value="1"/>
</dbReference>
<dbReference type="AlphaFoldDB" id="A0A9P5P3R7"/>
<organism evidence="2 3">
    <name type="scientific">Gymnopilus junonius</name>
    <name type="common">Spectacular rustgill mushroom</name>
    <name type="synonym">Gymnopilus spectabilis subsp. junonius</name>
    <dbReference type="NCBI Taxonomy" id="109634"/>
    <lineage>
        <taxon>Eukaryota</taxon>
        <taxon>Fungi</taxon>
        <taxon>Dikarya</taxon>
        <taxon>Basidiomycota</taxon>
        <taxon>Agaricomycotina</taxon>
        <taxon>Agaricomycetes</taxon>
        <taxon>Agaricomycetidae</taxon>
        <taxon>Agaricales</taxon>
        <taxon>Agaricineae</taxon>
        <taxon>Hymenogastraceae</taxon>
        <taxon>Gymnopilus</taxon>
    </lineage>
</organism>
<dbReference type="EMBL" id="JADNYJ010000001">
    <property type="protein sequence ID" value="KAF8914391.1"/>
    <property type="molecule type" value="Genomic_DNA"/>
</dbReference>
<dbReference type="Proteomes" id="UP000724874">
    <property type="component" value="Unassembled WGS sequence"/>
</dbReference>
<reference evidence="2" key="1">
    <citation type="submission" date="2020-11" db="EMBL/GenBank/DDBJ databases">
        <authorList>
            <consortium name="DOE Joint Genome Institute"/>
            <person name="Ahrendt S."/>
            <person name="Riley R."/>
            <person name="Andreopoulos W."/>
            <person name="LaButti K."/>
            <person name="Pangilinan J."/>
            <person name="Ruiz-duenas F.J."/>
            <person name="Barrasa J.M."/>
            <person name="Sanchez-Garcia M."/>
            <person name="Camarero S."/>
            <person name="Miyauchi S."/>
            <person name="Serrano A."/>
            <person name="Linde D."/>
            <person name="Babiker R."/>
            <person name="Drula E."/>
            <person name="Ayuso-Fernandez I."/>
            <person name="Pacheco R."/>
            <person name="Padilla G."/>
            <person name="Ferreira P."/>
            <person name="Barriuso J."/>
            <person name="Kellner H."/>
            <person name="Castanera R."/>
            <person name="Alfaro M."/>
            <person name="Ramirez L."/>
            <person name="Pisabarro A.G."/>
            <person name="Kuo A."/>
            <person name="Tritt A."/>
            <person name="Lipzen A."/>
            <person name="He G."/>
            <person name="Yan M."/>
            <person name="Ng V."/>
            <person name="Cullen D."/>
            <person name="Martin F."/>
            <person name="Rosso M.-N."/>
            <person name="Henrissat B."/>
            <person name="Hibbett D."/>
            <person name="Martinez A.T."/>
            <person name="Grigoriev I.V."/>
        </authorList>
    </citation>
    <scope>NUCLEOTIDE SEQUENCE</scope>
    <source>
        <strain evidence="2">AH 44721</strain>
    </source>
</reference>